<keyword evidence="3 6" id="KW-0808">Transferase</keyword>
<dbReference type="InterPro" id="IPR001173">
    <property type="entry name" value="Glyco_trans_2-like"/>
</dbReference>
<evidence type="ECO:0000259" key="5">
    <source>
        <dbReference type="Pfam" id="PF00535"/>
    </source>
</evidence>
<reference evidence="6 7" key="1">
    <citation type="submission" date="2019-12" db="EMBL/GenBank/DDBJ databases">
        <title>Chitinophaga sp. strain ysch24 (GDMCC 1.1355), whole genome shotgun sequence.</title>
        <authorList>
            <person name="Zhang X."/>
        </authorList>
    </citation>
    <scope>NUCLEOTIDE SEQUENCE [LARGE SCALE GENOMIC DNA]</scope>
    <source>
        <strain evidence="7">ysch24</strain>
    </source>
</reference>
<dbReference type="AlphaFoldDB" id="A0A7K1U916"/>
<evidence type="ECO:0000256" key="4">
    <source>
        <dbReference type="SAM" id="Phobius"/>
    </source>
</evidence>
<evidence type="ECO:0000313" key="6">
    <source>
        <dbReference type="EMBL" id="MVT10816.1"/>
    </source>
</evidence>
<comment type="similarity">
    <text evidence="1">Belongs to the glycosyltransferase 2 family.</text>
</comment>
<feature type="transmembrane region" description="Helical" evidence="4">
    <location>
        <begin position="12"/>
        <end position="30"/>
    </location>
</feature>
<dbReference type="EMBL" id="WRXN01000010">
    <property type="protein sequence ID" value="MVT10816.1"/>
    <property type="molecule type" value="Genomic_DNA"/>
</dbReference>
<dbReference type="PANTHER" id="PTHR43630:SF1">
    <property type="entry name" value="POLY-BETA-1,6-N-ACETYL-D-GLUCOSAMINE SYNTHASE"/>
    <property type="match status" value="1"/>
</dbReference>
<feature type="transmembrane region" description="Helical" evidence="4">
    <location>
        <begin position="378"/>
        <end position="397"/>
    </location>
</feature>
<organism evidence="6 7">
    <name type="scientific">Chitinophaga tropicalis</name>
    <dbReference type="NCBI Taxonomy" id="2683588"/>
    <lineage>
        <taxon>Bacteria</taxon>
        <taxon>Pseudomonadati</taxon>
        <taxon>Bacteroidota</taxon>
        <taxon>Chitinophagia</taxon>
        <taxon>Chitinophagales</taxon>
        <taxon>Chitinophagaceae</taxon>
        <taxon>Chitinophaga</taxon>
    </lineage>
</organism>
<sequence length="436" mass="50600">MTPWPVVITPARALLLLSVVFSSKIILIRCPLQISGSKNKILFFHRLIQISKNVYICYAMLYNLGLIAFYTFATVAGLQILYYLVFFSRVAFYRRTFETDSAPEAECSVIICAKDEELNLQKNLPSVLLQRYHDKKSPAYEVIVVNDNSEDDTKYYLRSIEPGYPHYRHIEIKQAAKFIPGKKFPLSMGIRSAKYEYILLTDADCKPSSTYWLSMMSQGFTEGKEIVLGYSPYEKKPGLLNKVIRYETYFSALQYLSFALSGVTYMGVGRNLAYKRELFTRHKGFTAHHHIASGDDDLFVNAAATRDNVSVVINKQAFTYSEPKTTWKKWFQQKTRHMSTGKHYRFSHKLLLGLFSLSHFLFYPAFIASIFYQPMQLYTLGIFGFKLLLQSVISFMAMRKLDESDLFKISWFMDLFMTLYYIVLTPALLFKSKNRW</sequence>
<evidence type="ECO:0000313" key="7">
    <source>
        <dbReference type="Proteomes" id="UP000461730"/>
    </source>
</evidence>
<evidence type="ECO:0000256" key="3">
    <source>
        <dbReference type="ARBA" id="ARBA00022679"/>
    </source>
</evidence>
<keyword evidence="2" id="KW-0328">Glycosyltransferase</keyword>
<protein>
    <submittedName>
        <fullName evidence="6">Glycosyltransferase</fullName>
    </submittedName>
</protein>
<name>A0A7K1U916_9BACT</name>
<accession>A0A7K1U916</accession>
<dbReference type="Gene3D" id="3.90.550.10">
    <property type="entry name" value="Spore Coat Polysaccharide Biosynthesis Protein SpsA, Chain A"/>
    <property type="match status" value="1"/>
</dbReference>
<evidence type="ECO:0000256" key="2">
    <source>
        <dbReference type="ARBA" id="ARBA00022676"/>
    </source>
</evidence>
<proteinExistence type="inferred from homology"/>
<dbReference type="Proteomes" id="UP000461730">
    <property type="component" value="Unassembled WGS sequence"/>
</dbReference>
<dbReference type="InterPro" id="IPR029044">
    <property type="entry name" value="Nucleotide-diphossugar_trans"/>
</dbReference>
<feature type="domain" description="Glycosyltransferase 2-like" evidence="5">
    <location>
        <begin position="108"/>
        <end position="279"/>
    </location>
</feature>
<keyword evidence="4" id="KW-1133">Transmembrane helix</keyword>
<comment type="caution">
    <text evidence="6">The sequence shown here is derived from an EMBL/GenBank/DDBJ whole genome shotgun (WGS) entry which is preliminary data.</text>
</comment>
<dbReference type="SUPFAM" id="SSF53448">
    <property type="entry name" value="Nucleotide-diphospho-sugar transferases"/>
    <property type="match status" value="1"/>
</dbReference>
<feature type="transmembrane region" description="Helical" evidence="4">
    <location>
        <begin position="67"/>
        <end position="87"/>
    </location>
</feature>
<keyword evidence="4" id="KW-0472">Membrane</keyword>
<dbReference type="PANTHER" id="PTHR43630">
    <property type="entry name" value="POLY-BETA-1,6-N-ACETYL-D-GLUCOSAMINE SYNTHASE"/>
    <property type="match status" value="1"/>
</dbReference>
<feature type="transmembrane region" description="Helical" evidence="4">
    <location>
        <begin position="350"/>
        <end position="372"/>
    </location>
</feature>
<dbReference type="GO" id="GO:0016757">
    <property type="term" value="F:glycosyltransferase activity"/>
    <property type="evidence" value="ECO:0007669"/>
    <property type="project" value="UniProtKB-KW"/>
</dbReference>
<feature type="transmembrane region" description="Helical" evidence="4">
    <location>
        <begin position="409"/>
        <end position="430"/>
    </location>
</feature>
<keyword evidence="7" id="KW-1185">Reference proteome</keyword>
<gene>
    <name evidence="6" type="ORF">GO493_21265</name>
</gene>
<keyword evidence="4" id="KW-0812">Transmembrane</keyword>
<dbReference type="Pfam" id="PF00535">
    <property type="entry name" value="Glycos_transf_2"/>
    <property type="match status" value="1"/>
</dbReference>
<evidence type="ECO:0000256" key="1">
    <source>
        <dbReference type="ARBA" id="ARBA00006739"/>
    </source>
</evidence>